<dbReference type="STRING" id="387005.A0A183H2K2"/>
<proteinExistence type="predicted"/>
<keyword evidence="3" id="KW-1185">Reference proteome</keyword>
<evidence type="ECO:0000313" key="2">
    <source>
        <dbReference type="EMBL" id="VDO30531.1"/>
    </source>
</evidence>
<evidence type="ECO:0000313" key="4">
    <source>
        <dbReference type="WBParaSite" id="OFLC_0000171101-mRNA-1"/>
    </source>
</evidence>
<name>A0A183H2K2_9BILA</name>
<feature type="compositionally biased region" description="Polar residues" evidence="1">
    <location>
        <begin position="43"/>
        <end position="60"/>
    </location>
</feature>
<reference evidence="4" key="1">
    <citation type="submission" date="2016-06" db="UniProtKB">
        <authorList>
            <consortium name="WormBaseParasite"/>
        </authorList>
    </citation>
    <scope>IDENTIFICATION</scope>
</reference>
<dbReference type="WBParaSite" id="OFLC_0000171101-mRNA-1">
    <property type="protein sequence ID" value="OFLC_0000171101-mRNA-1"/>
    <property type="gene ID" value="OFLC_0000171101"/>
</dbReference>
<dbReference type="EMBL" id="UZAJ01000861">
    <property type="protein sequence ID" value="VDO30531.1"/>
    <property type="molecule type" value="Genomic_DNA"/>
</dbReference>
<reference evidence="2 3" key="2">
    <citation type="submission" date="2018-11" db="EMBL/GenBank/DDBJ databases">
        <authorList>
            <consortium name="Pathogen Informatics"/>
        </authorList>
    </citation>
    <scope>NUCLEOTIDE SEQUENCE [LARGE SCALE GENOMIC DNA]</scope>
</reference>
<dbReference type="AlphaFoldDB" id="A0A183H2K2"/>
<accession>A0A183H2K2</accession>
<protein>
    <submittedName>
        <fullName evidence="2 4">Uncharacterized protein</fullName>
    </submittedName>
</protein>
<evidence type="ECO:0000313" key="3">
    <source>
        <dbReference type="Proteomes" id="UP000267606"/>
    </source>
</evidence>
<evidence type="ECO:0000256" key="1">
    <source>
        <dbReference type="SAM" id="MobiDB-lite"/>
    </source>
</evidence>
<dbReference type="Proteomes" id="UP000267606">
    <property type="component" value="Unassembled WGS sequence"/>
</dbReference>
<organism evidence="4">
    <name type="scientific">Onchocerca flexuosa</name>
    <dbReference type="NCBI Taxonomy" id="387005"/>
    <lineage>
        <taxon>Eukaryota</taxon>
        <taxon>Metazoa</taxon>
        <taxon>Ecdysozoa</taxon>
        <taxon>Nematoda</taxon>
        <taxon>Chromadorea</taxon>
        <taxon>Rhabditida</taxon>
        <taxon>Spirurina</taxon>
        <taxon>Spiruromorpha</taxon>
        <taxon>Filarioidea</taxon>
        <taxon>Onchocercidae</taxon>
        <taxon>Onchocerca</taxon>
    </lineage>
</organism>
<feature type="region of interest" description="Disordered" evidence="1">
    <location>
        <begin position="20"/>
        <end position="69"/>
    </location>
</feature>
<sequence length="69" mass="7426">MFLISKIVRGRRLLHELEAETEKKASQEATAAEVTRAEKSMGEMSQSGAGPSNENSSATAASPHRRSNP</sequence>
<gene>
    <name evidence="2" type="ORF">OFLC_LOCUS1712</name>
</gene>